<gene>
    <name evidence="8" type="primary">argR</name>
    <name evidence="12" type="ORF">CLV47_115115</name>
</gene>
<evidence type="ECO:0000256" key="9">
    <source>
        <dbReference type="NCBIfam" id="TIGR01529"/>
    </source>
</evidence>
<evidence type="ECO:0000313" key="13">
    <source>
        <dbReference type="Proteomes" id="UP000237752"/>
    </source>
</evidence>
<dbReference type="InterPro" id="IPR020899">
    <property type="entry name" value="Arg_repress_C"/>
</dbReference>
<dbReference type="EMBL" id="PVUE01000015">
    <property type="protein sequence ID" value="PRZ40687.1"/>
    <property type="molecule type" value="Genomic_DNA"/>
</dbReference>
<sequence length="163" mass="17179">MTAPDTRIARHAKIIELIKNETVTSQTTLAKLLSANGLKVTQATLSRDLEEVGATKIRSAEGQTARYVINEDGMPTPFKAEKPGARLTRLLSELLTDAAHAQNLVVLRTPPGAANFLASALDRAGLPQVVGTIAGDDTIMVITPDATKAKNLAAQLRNISGAA</sequence>
<evidence type="ECO:0000313" key="12">
    <source>
        <dbReference type="EMBL" id="PRZ40687.1"/>
    </source>
</evidence>
<dbReference type="OrthoDB" id="7060358at2"/>
<keyword evidence="3 8" id="KW-0963">Cytoplasm</keyword>
<dbReference type="GO" id="GO:0051259">
    <property type="term" value="P:protein complex oligomerization"/>
    <property type="evidence" value="ECO:0007669"/>
    <property type="project" value="InterPro"/>
</dbReference>
<dbReference type="Gene3D" id="3.30.1360.40">
    <property type="match status" value="1"/>
</dbReference>
<dbReference type="PANTHER" id="PTHR34471:SF1">
    <property type="entry name" value="ARGININE REPRESSOR"/>
    <property type="match status" value="1"/>
</dbReference>
<comment type="subcellular location">
    <subcellularLocation>
        <location evidence="1 8">Cytoplasm</location>
    </subcellularLocation>
</comment>
<keyword evidence="13" id="KW-1185">Reference proteome</keyword>
<dbReference type="Pfam" id="PF01316">
    <property type="entry name" value="Arg_repressor"/>
    <property type="match status" value="1"/>
</dbReference>
<dbReference type="GO" id="GO:1900079">
    <property type="term" value="P:regulation of arginine biosynthetic process"/>
    <property type="evidence" value="ECO:0007669"/>
    <property type="project" value="UniProtKB-UniRule"/>
</dbReference>
<dbReference type="GO" id="GO:0003677">
    <property type="term" value="F:DNA binding"/>
    <property type="evidence" value="ECO:0007669"/>
    <property type="project" value="UniProtKB-KW"/>
</dbReference>
<dbReference type="SUPFAM" id="SSF55252">
    <property type="entry name" value="C-terminal domain of arginine repressor"/>
    <property type="match status" value="1"/>
</dbReference>
<keyword evidence="8" id="KW-0055">Arginine biosynthesis</keyword>
<evidence type="ECO:0000256" key="8">
    <source>
        <dbReference type="HAMAP-Rule" id="MF_00173"/>
    </source>
</evidence>
<dbReference type="InterPro" id="IPR036388">
    <property type="entry name" value="WH-like_DNA-bd_sf"/>
</dbReference>
<dbReference type="NCBIfam" id="NF002880">
    <property type="entry name" value="PRK03341.1"/>
    <property type="match status" value="1"/>
</dbReference>
<dbReference type="GO" id="GO:0006526">
    <property type="term" value="P:L-arginine biosynthetic process"/>
    <property type="evidence" value="ECO:0007669"/>
    <property type="project" value="UniProtKB-UniPathway"/>
</dbReference>
<dbReference type="PANTHER" id="PTHR34471">
    <property type="entry name" value="ARGININE REPRESSOR"/>
    <property type="match status" value="1"/>
</dbReference>
<dbReference type="AlphaFoldDB" id="A0A2T0ZWQ8"/>
<evidence type="ECO:0000259" key="10">
    <source>
        <dbReference type="Pfam" id="PF01316"/>
    </source>
</evidence>
<reference evidence="12 13" key="1">
    <citation type="submission" date="2018-03" db="EMBL/GenBank/DDBJ databases">
        <title>Genomic Encyclopedia of Archaeal and Bacterial Type Strains, Phase II (KMG-II): from individual species to whole genera.</title>
        <authorList>
            <person name="Goeker M."/>
        </authorList>
    </citation>
    <scope>NUCLEOTIDE SEQUENCE [LARGE SCALE GENOMIC DNA]</scope>
    <source>
        <strain evidence="12 13">DSM 100065</strain>
    </source>
</reference>
<evidence type="ECO:0000259" key="11">
    <source>
        <dbReference type="Pfam" id="PF02863"/>
    </source>
</evidence>
<dbReference type="InterPro" id="IPR036251">
    <property type="entry name" value="Arg_repress_C_sf"/>
</dbReference>
<accession>A0A2T0ZWQ8</accession>
<dbReference type="GO" id="GO:0003700">
    <property type="term" value="F:DNA-binding transcription factor activity"/>
    <property type="evidence" value="ECO:0007669"/>
    <property type="project" value="UniProtKB-UniRule"/>
</dbReference>
<dbReference type="InterPro" id="IPR001669">
    <property type="entry name" value="Arg_repress"/>
</dbReference>
<evidence type="ECO:0000256" key="1">
    <source>
        <dbReference type="ARBA" id="ARBA00004496"/>
    </source>
</evidence>
<dbReference type="InterPro" id="IPR020900">
    <property type="entry name" value="Arg_repress_DNA-bd"/>
</dbReference>
<comment type="caution">
    <text evidence="12">The sequence shown here is derived from an EMBL/GenBank/DDBJ whole genome shotgun (WGS) entry which is preliminary data.</text>
</comment>
<name>A0A2T0ZWQ8_9ACTN</name>
<keyword evidence="5 8" id="KW-0805">Transcription regulation</keyword>
<dbReference type="GO" id="GO:0034618">
    <property type="term" value="F:arginine binding"/>
    <property type="evidence" value="ECO:0007669"/>
    <property type="project" value="InterPro"/>
</dbReference>
<evidence type="ECO:0000256" key="3">
    <source>
        <dbReference type="ARBA" id="ARBA00022490"/>
    </source>
</evidence>
<comment type="similarity">
    <text evidence="2 8">Belongs to the ArgR family.</text>
</comment>
<evidence type="ECO:0000256" key="2">
    <source>
        <dbReference type="ARBA" id="ARBA00008316"/>
    </source>
</evidence>
<keyword evidence="6 8" id="KW-0238">DNA-binding</keyword>
<comment type="function">
    <text evidence="8">Regulates arginine biosynthesis genes.</text>
</comment>
<dbReference type="Proteomes" id="UP000237752">
    <property type="component" value="Unassembled WGS sequence"/>
</dbReference>
<keyword evidence="7 8" id="KW-0804">Transcription</keyword>
<dbReference type="PRINTS" id="PR01467">
    <property type="entry name" value="ARGREPRESSOR"/>
</dbReference>
<dbReference type="GO" id="GO:0005737">
    <property type="term" value="C:cytoplasm"/>
    <property type="evidence" value="ECO:0007669"/>
    <property type="project" value="UniProtKB-SubCell"/>
</dbReference>
<evidence type="ECO:0000256" key="4">
    <source>
        <dbReference type="ARBA" id="ARBA00022491"/>
    </source>
</evidence>
<feature type="domain" description="Arginine repressor C-terminal" evidence="11">
    <location>
        <begin position="91"/>
        <end position="157"/>
    </location>
</feature>
<evidence type="ECO:0000256" key="6">
    <source>
        <dbReference type="ARBA" id="ARBA00023125"/>
    </source>
</evidence>
<dbReference type="NCBIfam" id="TIGR01529">
    <property type="entry name" value="argR_whole"/>
    <property type="match status" value="1"/>
</dbReference>
<keyword evidence="8" id="KW-0028">Amino-acid biosynthesis</keyword>
<dbReference type="Gene3D" id="1.10.10.10">
    <property type="entry name" value="Winged helix-like DNA-binding domain superfamily/Winged helix DNA-binding domain"/>
    <property type="match status" value="1"/>
</dbReference>
<dbReference type="UniPathway" id="UPA00068"/>
<dbReference type="InterPro" id="IPR036390">
    <property type="entry name" value="WH_DNA-bd_sf"/>
</dbReference>
<evidence type="ECO:0000256" key="5">
    <source>
        <dbReference type="ARBA" id="ARBA00023015"/>
    </source>
</evidence>
<keyword evidence="4 8" id="KW-0678">Repressor</keyword>
<organism evidence="12 13">
    <name type="scientific">Antricoccus suffuscus</name>
    <dbReference type="NCBI Taxonomy" id="1629062"/>
    <lineage>
        <taxon>Bacteria</taxon>
        <taxon>Bacillati</taxon>
        <taxon>Actinomycetota</taxon>
        <taxon>Actinomycetes</taxon>
        <taxon>Geodermatophilales</taxon>
        <taxon>Antricoccaceae</taxon>
        <taxon>Antricoccus</taxon>
    </lineage>
</organism>
<protein>
    <recommendedName>
        <fullName evidence="8 9">Arginine repressor</fullName>
    </recommendedName>
</protein>
<dbReference type="HAMAP" id="MF_00173">
    <property type="entry name" value="Arg_repressor"/>
    <property type="match status" value="1"/>
</dbReference>
<dbReference type="Pfam" id="PF02863">
    <property type="entry name" value="Arg_repressor_C"/>
    <property type="match status" value="1"/>
</dbReference>
<feature type="domain" description="Arginine repressor DNA-binding" evidence="10">
    <location>
        <begin position="7"/>
        <end position="72"/>
    </location>
</feature>
<dbReference type="SUPFAM" id="SSF46785">
    <property type="entry name" value="Winged helix' DNA-binding domain"/>
    <property type="match status" value="1"/>
</dbReference>
<comment type="pathway">
    <text evidence="8">Amino-acid biosynthesis; L-arginine biosynthesis [regulation].</text>
</comment>
<proteinExistence type="inferred from homology"/>
<evidence type="ECO:0000256" key="7">
    <source>
        <dbReference type="ARBA" id="ARBA00023163"/>
    </source>
</evidence>